<sequence>MNYPSRHSLLLCVVVVSVSHAADATNLPTEPTFIDALTAGKTSLNLRLRHELVDDNAQPKNANASTLRTRLSYASAAWHRLSAGLEFDYVTAFGTDRFNDTRNGQAAFPVVPDPDGADLNQAFLRYARPSANLSVGRQRLNLANQRFIGGVGWRQNEQTFDAIRGQFTPLKNLSVDYSYIDNTQRIFGPDTGKPAARLDSDHHALLINWAARPELNVTAYGYWLDFSDAPALSSRTLGASLTGDIKRPRVTFDYRIEAARQSDYGNNPVAFAANYHHLVLGARVAGVRLGVGEELLGGDASAGVALQTPLATVHAFQGWADKFLTTPASGVKDHYVDLSTARFGLGLKAAWHGYAADVGGASLGQEWNLQVSKKFLQRYTFTAKFADYRAQAFARDTQKVWLMAETSF</sequence>
<dbReference type="AlphaFoldDB" id="A0A3E0H694"/>
<evidence type="ECO:0000256" key="1">
    <source>
        <dbReference type="SAM" id="SignalP"/>
    </source>
</evidence>
<dbReference type="EMBL" id="QUNR01000002">
    <property type="protein sequence ID" value="REH38989.1"/>
    <property type="molecule type" value="Genomic_DNA"/>
</dbReference>
<evidence type="ECO:0000313" key="4">
    <source>
        <dbReference type="Proteomes" id="UP000256774"/>
    </source>
</evidence>
<dbReference type="InterPro" id="IPR023614">
    <property type="entry name" value="Porin_dom_sf"/>
</dbReference>
<dbReference type="RefSeq" id="WP_116208004.1">
    <property type="nucleotide sequence ID" value="NZ_QUNR01000002.1"/>
</dbReference>
<name>A0A3E0H694_9GAMM</name>
<feature type="domain" description="Alginate export" evidence="2">
    <location>
        <begin position="86"/>
        <end position="168"/>
    </location>
</feature>
<keyword evidence="1" id="KW-0732">Signal</keyword>
<dbReference type="Pfam" id="PF13372">
    <property type="entry name" value="Alginate_exp"/>
    <property type="match status" value="1"/>
</dbReference>
<evidence type="ECO:0000259" key="2">
    <source>
        <dbReference type="Pfam" id="PF13372"/>
    </source>
</evidence>
<comment type="caution">
    <text evidence="3">The sequence shown here is derived from an EMBL/GenBank/DDBJ whole genome shotgun (WGS) entry which is preliminary data.</text>
</comment>
<feature type="signal peptide" evidence="1">
    <location>
        <begin position="1"/>
        <end position="21"/>
    </location>
</feature>
<dbReference type="InterPro" id="IPR025388">
    <property type="entry name" value="Alginate_export_dom"/>
</dbReference>
<dbReference type="Gene3D" id="2.40.160.10">
    <property type="entry name" value="Porin"/>
    <property type="match status" value="1"/>
</dbReference>
<reference evidence="3 4" key="1">
    <citation type="submission" date="2018-08" db="EMBL/GenBank/DDBJ databases">
        <title>Genomic Encyclopedia of Type Strains, Phase IV (KMG-IV): sequencing the most valuable type-strain genomes for metagenomic binning, comparative biology and taxonomic classification.</title>
        <authorList>
            <person name="Goeker M."/>
        </authorList>
    </citation>
    <scope>NUCLEOTIDE SEQUENCE [LARGE SCALE GENOMIC DNA]</scope>
    <source>
        <strain evidence="3 4">DSM 26022</strain>
    </source>
</reference>
<proteinExistence type="predicted"/>
<feature type="chain" id="PRO_5017800713" evidence="1">
    <location>
        <begin position="22"/>
        <end position="408"/>
    </location>
</feature>
<accession>A0A3E0H694</accession>
<gene>
    <name evidence="3" type="ORF">DFR26_1159</name>
</gene>
<evidence type="ECO:0000313" key="3">
    <source>
        <dbReference type="EMBL" id="REH38989.1"/>
    </source>
</evidence>
<organism evidence="3 4">
    <name type="scientific">Paraperlucidibaca baekdonensis</name>
    <dbReference type="NCBI Taxonomy" id="748120"/>
    <lineage>
        <taxon>Bacteria</taxon>
        <taxon>Pseudomonadati</taxon>
        <taxon>Pseudomonadota</taxon>
        <taxon>Gammaproteobacteria</taxon>
        <taxon>Moraxellales</taxon>
        <taxon>Moraxellaceae</taxon>
        <taxon>Paraperlucidibaca</taxon>
    </lineage>
</organism>
<dbReference type="OrthoDB" id="9767539at2"/>
<dbReference type="Proteomes" id="UP000256774">
    <property type="component" value="Unassembled WGS sequence"/>
</dbReference>
<keyword evidence="4" id="KW-1185">Reference proteome</keyword>
<protein>
    <submittedName>
        <fullName evidence="3">Alginate export protein</fullName>
    </submittedName>
</protein>